<gene>
    <name evidence="1" type="ORF">C0Q90_16505</name>
</gene>
<name>A0AB36X755_LACPA</name>
<dbReference type="InterPro" id="IPR029052">
    <property type="entry name" value="Metallo-depent_PP-like"/>
</dbReference>
<protein>
    <submittedName>
        <fullName evidence="1">Metallophosphoesterase</fullName>
    </submittedName>
</protein>
<organism evidence="1 2">
    <name type="scientific">Lacticaseibacillus paracasei</name>
    <name type="common">Lactobacillus paracasei</name>
    <dbReference type="NCBI Taxonomy" id="1597"/>
    <lineage>
        <taxon>Bacteria</taxon>
        <taxon>Bacillati</taxon>
        <taxon>Bacillota</taxon>
        <taxon>Bacilli</taxon>
        <taxon>Lactobacillales</taxon>
        <taxon>Lactobacillaceae</taxon>
        <taxon>Lacticaseibacillus</taxon>
    </lineage>
</organism>
<dbReference type="Proteomes" id="UP000234512">
    <property type="component" value="Unassembled WGS sequence"/>
</dbReference>
<evidence type="ECO:0000313" key="1">
    <source>
        <dbReference type="EMBL" id="PLC44796.1"/>
    </source>
</evidence>
<comment type="caution">
    <text evidence="1">The sequence shown here is derived from an EMBL/GenBank/DDBJ whole genome shotgun (WGS) entry which is preliminary data.</text>
</comment>
<feature type="non-terminal residue" evidence="1">
    <location>
        <position position="98"/>
    </location>
</feature>
<proteinExistence type="predicted"/>
<reference evidence="1 2" key="1">
    <citation type="journal article" date="2018" name="Genome Announc.">
        <title>Draft Genome Sequence of Lactobacillus paracasei DUP 13076, Which Exhibits Potent Antipathogenic Effects against Salmonella enterica Serovars Enteritidis, Typhimurium, and Heidelberg.</title>
        <authorList>
            <person name="Muyyarikkandy M.S."/>
            <person name="Alqahtani F.H."/>
            <person name="Mandoiu I."/>
            <person name="Amalaradjou M.A."/>
        </authorList>
    </citation>
    <scope>NUCLEOTIDE SEQUENCE [LARGE SCALE GENOMIC DNA]</scope>
    <source>
        <strain evidence="1 2">DUP 13076</strain>
    </source>
</reference>
<sequence>MITDTNDKEKLATTYYGHTGYWHVREQQWVSGQLPLALRVHLGDLVDVSQAPWLTRLRFRDIMADYQSGPVPFLVTTGTHDDNYTFADQLTGNTGRFL</sequence>
<dbReference type="AlphaFoldDB" id="A0AB36X755"/>
<dbReference type="EMBL" id="PKQJ01000140">
    <property type="protein sequence ID" value="PLC44796.1"/>
    <property type="molecule type" value="Genomic_DNA"/>
</dbReference>
<dbReference type="SUPFAM" id="SSF56300">
    <property type="entry name" value="Metallo-dependent phosphatases"/>
    <property type="match status" value="1"/>
</dbReference>
<evidence type="ECO:0000313" key="2">
    <source>
        <dbReference type="Proteomes" id="UP000234512"/>
    </source>
</evidence>
<accession>A0AB36X755</accession>